<dbReference type="HOGENOM" id="CLU_029647_1_0_1"/>
<keyword evidence="5" id="KW-1185">Reference proteome</keyword>
<feature type="compositionally biased region" description="Basic and acidic residues" evidence="2">
    <location>
        <begin position="312"/>
        <end position="323"/>
    </location>
</feature>
<evidence type="ECO:0000256" key="2">
    <source>
        <dbReference type="SAM" id="MobiDB-lite"/>
    </source>
</evidence>
<dbReference type="InterPro" id="IPR015158">
    <property type="entry name" value="Bud22_dom"/>
</dbReference>
<accession>A0A0C3QJQ5</accession>
<gene>
    <name evidence="4" type="ORF">M407DRAFT_18625</name>
</gene>
<keyword evidence="1" id="KW-0175">Coiled coil</keyword>
<feature type="region of interest" description="Disordered" evidence="2">
    <location>
        <begin position="286"/>
        <end position="427"/>
    </location>
</feature>
<evidence type="ECO:0000313" key="5">
    <source>
        <dbReference type="Proteomes" id="UP000054248"/>
    </source>
</evidence>
<dbReference type="GO" id="GO:0005634">
    <property type="term" value="C:nucleus"/>
    <property type="evidence" value="ECO:0007669"/>
    <property type="project" value="TreeGrafter"/>
</dbReference>
<dbReference type="Proteomes" id="UP000054248">
    <property type="component" value="Unassembled WGS sequence"/>
</dbReference>
<feature type="compositionally biased region" description="Polar residues" evidence="2">
    <location>
        <begin position="359"/>
        <end position="373"/>
    </location>
</feature>
<dbReference type="STRING" id="1051891.A0A0C3QJQ5"/>
<dbReference type="EMBL" id="KN822954">
    <property type="protein sequence ID" value="KIO32585.1"/>
    <property type="molecule type" value="Genomic_DNA"/>
</dbReference>
<sequence>MTLIKEIDLNQLAFSGLYKRLIKDGVLRANAQIVEAIEEELPAPKRERRHLPSKEEVDVNSLIMRTQLLVNELKASVTRLQTAISMEGSHSSGSQPLSTVYKPRKPVQEEVEWGGVQAVGSARGLSQASISGEESEAASDSLAFDARYSDADDDGWESGSVDSAGQVIPYSRRAIANSEDSDSDMSNVIRMDFSDMSGEDSDDGEMLGGSSRDRSPPAKNKKMEAVQGSKSKGKMASGGNVFLPSLSVGFLPGDHDPTDDWKSFDVDGPPLKKNRMGQRARRALAEKKYGKRAKHLRNQSKDLGDARTTPMTEKEKQKAERLAKRQAKKRREWEERKRALKSMLKTHTVRDDDFFVGGKSNQQDPTILQQSKGNRLPRTDDKRSKNGKAQGKADDKPIHPSWQAKQRLKQKESLGATRPQGKKIVFG</sequence>
<feature type="compositionally biased region" description="Basic and acidic residues" evidence="2">
    <location>
        <begin position="211"/>
        <end position="224"/>
    </location>
</feature>
<dbReference type="PANTHER" id="PTHR23325">
    <property type="entry name" value="SERUM RESPONSE FACTOR-BINDING"/>
    <property type="match status" value="1"/>
</dbReference>
<dbReference type="GO" id="GO:0030490">
    <property type="term" value="P:maturation of SSU-rRNA"/>
    <property type="evidence" value="ECO:0007669"/>
    <property type="project" value="TreeGrafter"/>
</dbReference>
<proteinExistence type="predicted"/>
<feature type="domain" description="Bud22" evidence="3">
    <location>
        <begin position="2"/>
        <end position="426"/>
    </location>
</feature>
<dbReference type="InterPro" id="IPR037393">
    <property type="entry name" value="Bud22/SRFB1"/>
</dbReference>
<name>A0A0C3QJQ5_9AGAM</name>
<feature type="compositionally biased region" description="Basic residues" evidence="2">
    <location>
        <begin position="289"/>
        <end position="298"/>
    </location>
</feature>
<evidence type="ECO:0000256" key="1">
    <source>
        <dbReference type="ARBA" id="ARBA00023054"/>
    </source>
</evidence>
<reference evidence="5" key="2">
    <citation type="submission" date="2015-01" db="EMBL/GenBank/DDBJ databases">
        <title>Evolutionary Origins and Diversification of the Mycorrhizal Mutualists.</title>
        <authorList>
            <consortium name="DOE Joint Genome Institute"/>
            <consortium name="Mycorrhizal Genomics Consortium"/>
            <person name="Kohler A."/>
            <person name="Kuo A."/>
            <person name="Nagy L.G."/>
            <person name="Floudas D."/>
            <person name="Copeland A."/>
            <person name="Barry K.W."/>
            <person name="Cichocki N."/>
            <person name="Veneault-Fourrey C."/>
            <person name="LaButti K."/>
            <person name="Lindquist E.A."/>
            <person name="Lipzen A."/>
            <person name="Lundell T."/>
            <person name="Morin E."/>
            <person name="Murat C."/>
            <person name="Riley R."/>
            <person name="Ohm R."/>
            <person name="Sun H."/>
            <person name="Tunlid A."/>
            <person name="Henrissat B."/>
            <person name="Grigoriev I.V."/>
            <person name="Hibbett D.S."/>
            <person name="Martin F."/>
        </authorList>
    </citation>
    <scope>NUCLEOTIDE SEQUENCE [LARGE SCALE GENOMIC DNA]</scope>
    <source>
        <strain evidence="5">MUT 4182</strain>
    </source>
</reference>
<dbReference type="GO" id="GO:0030686">
    <property type="term" value="C:90S preribosome"/>
    <property type="evidence" value="ECO:0007669"/>
    <property type="project" value="TreeGrafter"/>
</dbReference>
<dbReference type="Pfam" id="PF09073">
    <property type="entry name" value="BUD22"/>
    <property type="match status" value="1"/>
</dbReference>
<organism evidence="4 5">
    <name type="scientific">Tulasnella calospora MUT 4182</name>
    <dbReference type="NCBI Taxonomy" id="1051891"/>
    <lineage>
        <taxon>Eukaryota</taxon>
        <taxon>Fungi</taxon>
        <taxon>Dikarya</taxon>
        <taxon>Basidiomycota</taxon>
        <taxon>Agaricomycotina</taxon>
        <taxon>Agaricomycetes</taxon>
        <taxon>Cantharellales</taxon>
        <taxon>Tulasnellaceae</taxon>
        <taxon>Tulasnella</taxon>
    </lineage>
</organism>
<dbReference type="AlphaFoldDB" id="A0A0C3QJQ5"/>
<evidence type="ECO:0000259" key="3">
    <source>
        <dbReference type="Pfam" id="PF09073"/>
    </source>
</evidence>
<dbReference type="PANTHER" id="PTHR23325:SF1">
    <property type="entry name" value="SERUM RESPONSE FACTOR-BINDING PROTEIN 1"/>
    <property type="match status" value="1"/>
</dbReference>
<evidence type="ECO:0000313" key="4">
    <source>
        <dbReference type="EMBL" id="KIO32585.1"/>
    </source>
</evidence>
<protein>
    <recommendedName>
        <fullName evidence="3">Bud22 domain-containing protein</fullName>
    </recommendedName>
</protein>
<reference evidence="4 5" key="1">
    <citation type="submission" date="2014-04" db="EMBL/GenBank/DDBJ databases">
        <authorList>
            <consortium name="DOE Joint Genome Institute"/>
            <person name="Kuo A."/>
            <person name="Girlanda M."/>
            <person name="Perotto S."/>
            <person name="Kohler A."/>
            <person name="Nagy L.G."/>
            <person name="Floudas D."/>
            <person name="Copeland A."/>
            <person name="Barry K.W."/>
            <person name="Cichocki N."/>
            <person name="Veneault-Fourrey C."/>
            <person name="LaButti K."/>
            <person name="Lindquist E.A."/>
            <person name="Lipzen A."/>
            <person name="Lundell T."/>
            <person name="Morin E."/>
            <person name="Murat C."/>
            <person name="Sun H."/>
            <person name="Tunlid A."/>
            <person name="Henrissat B."/>
            <person name="Grigoriev I.V."/>
            <person name="Hibbett D.S."/>
            <person name="Martin F."/>
            <person name="Nordberg H.P."/>
            <person name="Cantor M.N."/>
            <person name="Hua S.X."/>
        </authorList>
    </citation>
    <scope>NUCLEOTIDE SEQUENCE [LARGE SCALE GENOMIC DNA]</scope>
    <source>
        <strain evidence="4 5">MUT 4182</strain>
    </source>
</reference>
<feature type="compositionally biased region" description="Low complexity" evidence="2">
    <location>
        <begin position="228"/>
        <end position="238"/>
    </location>
</feature>
<feature type="region of interest" description="Disordered" evidence="2">
    <location>
        <begin position="194"/>
        <end position="238"/>
    </location>
</feature>
<dbReference type="OrthoDB" id="3364872at2759"/>